<evidence type="ECO:0000256" key="3">
    <source>
        <dbReference type="ARBA" id="ARBA00022692"/>
    </source>
</evidence>
<comment type="caution">
    <text evidence="7">The sequence shown here is derived from an EMBL/GenBank/DDBJ whole genome shotgun (WGS) entry which is preliminary data.</text>
</comment>
<feature type="transmembrane region" description="Helical" evidence="6">
    <location>
        <begin position="221"/>
        <end position="241"/>
    </location>
</feature>
<keyword evidence="2" id="KW-1003">Cell membrane</keyword>
<feature type="transmembrane region" description="Helical" evidence="6">
    <location>
        <begin position="143"/>
        <end position="162"/>
    </location>
</feature>
<feature type="transmembrane region" description="Helical" evidence="6">
    <location>
        <begin position="341"/>
        <end position="359"/>
    </location>
</feature>
<comment type="subcellular location">
    <subcellularLocation>
        <location evidence="1">Cell membrane</location>
        <topology evidence="1">Multi-pass membrane protein</topology>
    </subcellularLocation>
</comment>
<dbReference type="InterPro" id="IPR011701">
    <property type="entry name" value="MFS"/>
</dbReference>
<feature type="transmembrane region" description="Helical" evidence="6">
    <location>
        <begin position="253"/>
        <end position="276"/>
    </location>
</feature>
<evidence type="ECO:0000313" key="8">
    <source>
        <dbReference type="Proteomes" id="UP000706039"/>
    </source>
</evidence>
<proteinExistence type="predicted"/>
<feature type="transmembrane region" description="Helical" evidence="6">
    <location>
        <begin position="168"/>
        <end position="191"/>
    </location>
</feature>
<dbReference type="SUPFAM" id="SSF103473">
    <property type="entry name" value="MFS general substrate transporter"/>
    <property type="match status" value="1"/>
</dbReference>
<evidence type="ECO:0000256" key="5">
    <source>
        <dbReference type="ARBA" id="ARBA00023136"/>
    </source>
</evidence>
<gene>
    <name evidence="7" type="ORF">K7G82_28780</name>
</gene>
<protein>
    <submittedName>
        <fullName evidence="7">MFS transporter</fullName>
    </submittedName>
</protein>
<evidence type="ECO:0000256" key="1">
    <source>
        <dbReference type="ARBA" id="ARBA00004651"/>
    </source>
</evidence>
<keyword evidence="4 6" id="KW-1133">Transmembrane helix</keyword>
<dbReference type="InterPro" id="IPR036259">
    <property type="entry name" value="MFS_trans_sf"/>
</dbReference>
<feature type="transmembrane region" description="Helical" evidence="6">
    <location>
        <begin position="283"/>
        <end position="303"/>
    </location>
</feature>
<feature type="transmembrane region" description="Helical" evidence="6">
    <location>
        <begin position="365"/>
        <end position="389"/>
    </location>
</feature>
<accession>A0ABS7PYE4</accession>
<keyword evidence="8" id="KW-1185">Reference proteome</keyword>
<dbReference type="PANTHER" id="PTHR43124:SF10">
    <property type="entry name" value="PURINE EFFLUX PUMP PBUE"/>
    <property type="match status" value="1"/>
</dbReference>
<name>A0ABS7PYE4_9SPHN</name>
<organism evidence="7 8">
    <name type="scientific">Sphingomonas colocasiae</name>
    <dbReference type="NCBI Taxonomy" id="1848973"/>
    <lineage>
        <taxon>Bacteria</taxon>
        <taxon>Pseudomonadati</taxon>
        <taxon>Pseudomonadota</taxon>
        <taxon>Alphaproteobacteria</taxon>
        <taxon>Sphingomonadales</taxon>
        <taxon>Sphingomonadaceae</taxon>
        <taxon>Sphingomonas</taxon>
    </lineage>
</organism>
<feature type="transmembrane region" description="Helical" evidence="6">
    <location>
        <begin position="309"/>
        <end position="334"/>
    </location>
</feature>
<reference evidence="7 8" key="1">
    <citation type="submission" date="2021-08" db="EMBL/GenBank/DDBJ databases">
        <authorList>
            <person name="Tuo L."/>
        </authorList>
    </citation>
    <scope>NUCLEOTIDE SEQUENCE [LARGE SCALE GENOMIC DNA]</scope>
    <source>
        <strain evidence="7 8">JCM 31229</strain>
    </source>
</reference>
<dbReference type="RefSeq" id="WP_222993894.1">
    <property type="nucleotide sequence ID" value="NZ_JAINVV010000016.1"/>
</dbReference>
<evidence type="ECO:0000256" key="6">
    <source>
        <dbReference type="SAM" id="Phobius"/>
    </source>
</evidence>
<keyword evidence="3 6" id="KW-0812">Transmembrane</keyword>
<keyword evidence="5 6" id="KW-0472">Membrane</keyword>
<feature type="transmembrane region" description="Helical" evidence="6">
    <location>
        <begin position="87"/>
        <end position="106"/>
    </location>
</feature>
<dbReference type="Gene3D" id="1.20.1250.20">
    <property type="entry name" value="MFS general substrate transporter like domains"/>
    <property type="match status" value="1"/>
</dbReference>
<sequence>MIGRRPAEDAGDAPLGLKLFIAFCCVYLIADLSIGAMPILFGAFVDERHLALEVAGGIATAETTGLAVGSLLGFVLITRVSIAARTLAAASLAVSIVAQIVSAMGVDILPLMVARLASGMAAAVLQGVAIAWISRLSSPQRPLAIFVGMAFLAGAIGIPLFSWTLECWGLAGTFLFHAGLLLAAMACLPIIPAAPAAKKPAVVGMAGEEPTARPAKGRAHWPMLVAIALNFLFNGGVWVYLERVGQWAGFEVARIAALLGLGMFVALASTVALAIIGSRIRTVWVVLFGHVALIIATAALLSIDGWAWFAGAILVFHMGMALLPPAMLSILAVIDPSGRSALQGMVAINIGYAVGPQVYSWVVALYGFTVSLGVAIAVFGISLFLFLWVQAGAGRRRDANIDAKRLGRAQ</sequence>
<dbReference type="Pfam" id="PF07690">
    <property type="entry name" value="MFS_1"/>
    <property type="match status" value="1"/>
</dbReference>
<dbReference type="EMBL" id="JAINVV010000016">
    <property type="protein sequence ID" value="MBY8826333.1"/>
    <property type="molecule type" value="Genomic_DNA"/>
</dbReference>
<dbReference type="PANTHER" id="PTHR43124">
    <property type="entry name" value="PURINE EFFLUX PUMP PBUE"/>
    <property type="match status" value="1"/>
</dbReference>
<dbReference type="InterPro" id="IPR050189">
    <property type="entry name" value="MFS_Efflux_Transporters"/>
</dbReference>
<feature type="transmembrane region" description="Helical" evidence="6">
    <location>
        <begin position="112"/>
        <end position="131"/>
    </location>
</feature>
<dbReference type="Proteomes" id="UP000706039">
    <property type="component" value="Unassembled WGS sequence"/>
</dbReference>
<feature type="transmembrane region" description="Helical" evidence="6">
    <location>
        <begin position="50"/>
        <end position="75"/>
    </location>
</feature>
<dbReference type="PRINTS" id="PR00173">
    <property type="entry name" value="EDTRNSPORT"/>
</dbReference>
<evidence type="ECO:0000313" key="7">
    <source>
        <dbReference type="EMBL" id="MBY8826333.1"/>
    </source>
</evidence>
<evidence type="ECO:0000256" key="2">
    <source>
        <dbReference type="ARBA" id="ARBA00022475"/>
    </source>
</evidence>
<feature type="transmembrane region" description="Helical" evidence="6">
    <location>
        <begin position="20"/>
        <end position="44"/>
    </location>
</feature>
<evidence type="ECO:0000256" key="4">
    <source>
        <dbReference type="ARBA" id="ARBA00022989"/>
    </source>
</evidence>